<feature type="domain" description="GST N-terminal" evidence="1">
    <location>
        <begin position="4"/>
        <end position="84"/>
    </location>
</feature>
<dbReference type="Pfam" id="PF13410">
    <property type="entry name" value="GST_C_2"/>
    <property type="match status" value="1"/>
</dbReference>
<dbReference type="GO" id="GO:0006559">
    <property type="term" value="P:L-phenylalanine catabolic process"/>
    <property type="evidence" value="ECO:0007669"/>
    <property type="project" value="TreeGrafter"/>
</dbReference>
<dbReference type="SFLD" id="SFLDS00019">
    <property type="entry name" value="Glutathione_Transferase_(cytos"/>
    <property type="match status" value="1"/>
</dbReference>
<dbReference type="EC" id="2.5.1.18" evidence="2"/>
<gene>
    <name evidence="2" type="primary">yfcF</name>
    <name evidence="2" type="ORF">LAX5112_01945</name>
</gene>
<evidence type="ECO:0000313" key="3">
    <source>
        <dbReference type="Proteomes" id="UP000053235"/>
    </source>
</evidence>
<dbReference type="GO" id="GO:0006749">
    <property type="term" value="P:glutathione metabolic process"/>
    <property type="evidence" value="ECO:0007669"/>
    <property type="project" value="TreeGrafter"/>
</dbReference>
<dbReference type="InterPro" id="IPR036282">
    <property type="entry name" value="Glutathione-S-Trfase_C_sf"/>
</dbReference>
<organism evidence="2 3">
    <name type="scientific">Roseibium alexandrii</name>
    <dbReference type="NCBI Taxonomy" id="388408"/>
    <lineage>
        <taxon>Bacteria</taxon>
        <taxon>Pseudomonadati</taxon>
        <taxon>Pseudomonadota</taxon>
        <taxon>Alphaproteobacteria</taxon>
        <taxon>Hyphomicrobiales</taxon>
        <taxon>Stappiaceae</taxon>
        <taxon>Roseibium</taxon>
    </lineage>
</organism>
<dbReference type="PROSITE" id="PS50404">
    <property type="entry name" value="GST_NTER"/>
    <property type="match status" value="1"/>
</dbReference>
<dbReference type="InterPro" id="IPR036249">
    <property type="entry name" value="Thioredoxin-like_sf"/>
</dbReference>
<sequence>MAEFELFIGNKNYSTWSFRPWIAMRHKGIAFKETLVPFDFENGNPKFRDFSPSMKVPVLKHGDLTVWDSLAILEYVADCEPETGLWPADPRKRARARSISAEMHSGFPALRAECPMNMRRSAEQRSVSEAVKADVARILQIWDECLETSGGPFLFGDFTIADAMYAPVVSRFDTYGLNDASVAARYSQTLRGLDAWQAWEADALKETWVVAVDEV</sequence>
<dbReference type="Proteomes" id="UP000053235">
    <property type="component" value="Unassembled WGS sequence"/>
</dbReference>
<dbReference type="GO" id="GO:0016034">
    <property type="term" value="F:maleylacetoacetate isomerase activity"/>
    <property type="evidence" value="ECO:0007669"/>
    <property type="project" value="TreeGrafter"/>
</dbReference>
<keyword evidence="2" id="KW-0808">Transferase</keyword>
<dbReference type="Gene3D" id="1.20.1050.10">
    <property type="match status" value="1"/>
</dbReference>
<dbReference type="AlphaFoldDB" id="A0A0M7A1K2"/>
<proteinExistence type="predicted"/>
<dbReference type="InterPro" id="IPR040079">
    <property type="entry name" value="Glutathione_S-Trfase"/>
</dbReference>
<dbReference type="EMBL" id="CXWD01000006">
    <property type="protein sequence ID" value="CTQ68948.1"/>
    <property type="molecule type" value="Genomic_DNA"/>
</dbReference>
<dbReference type="CDD" id="cd03194">
    <property type="entry name" value="GST_C_3"/>
    <property type="match status" value="1"/>
</dbReference>
<dbReference type="PANTHER" id="PTHR42673:SF4">
    <property type="entry name" value="MALEYLACETOACETATE ISOMERASE"/>
    <property type="match status" value="1"/>
</dbReference>
<dbReference type="STRING" id="388408.LAX5112_01945"/>
<reference evidence="3" key="1">
    <citation type="submission" date="2015-07" db="EMBL/GenBank/DDBJ databases">
        <authorList>
            <person name="Rodrigo-Torres Lidia"/>
            <person name="Arahal R.David."/>
        </authorList>
    </citation>
    <scope>NUCLEOTIDE SEQUENCE [LARGE SCALE GENOMIC DNA]</scope>
    <source>
        <strain evidence="3">CECT 5112</strain>
    </source>
</reference>
<dbReference type="GO" id="GO:0004364">
    <property type="term" value="F:glutathione transferase activity"/>
    <property type="evidence" value="ECO:0007669"/>
    <property type="project" value="UniProtKB-EC"/>
</dbReference>
<dbReference type="InterPro" id="IPR004045">
    <property type="entry name" value="Glutathione_S-Trfase_N"/>
</dbReference>
<keyword evidence="3" id="KW-1185">Reference proteome</keyword>
<dbReference type="SUPFAM" id="SSF52833">
    <property type="entry name" value="Thioredoxin-like"/>
    <property type="match status" value="1"/>
</dbReference>
<evidence type="ECO:0000313" key="2">
    <source>
        <dbReference type="EMBL" id="CTQ68948.1"/>
    </source>
</evidence>
<dbReference type="Gene3D" id="3.40.30.10">
    <property type="entry name" value="Glutaredoxin"/>
    <property type="match status" value="1"/>
</dbReference>
<evidence type="ECO:0000259" key="1">
    <source>
        <dbReference type="PROSITE" id="PS50404"/>
    </source>
</evidence>
<dbReference type="OrthoDB" id="9799538at2"/>
<dbReference type="CDD" id="cd03043">
    <property type="entry name" value="GST_N_1"/>
    <property type="match status" value="1"/>
</dbReference>
<dbReference type="SFLD" id="SFLDG00358">
    <property type="entry name" value="Main_(cytGST)"/>
    <property type="match status" value="1"/>
</dbReference>
<dbReference type="SUPFAM" id="SSF47616">
    <property type="entry name" value="GST C-terminal domain-like"/>
    <property type="match status" value="1"/>
</dbReference>
<dbReference type="RefSeq" id="WP_055671631.1">
    <property type="nucleotide sequence ID" value="NZ_CXWD01000006.1"/>
</dbReference>
<dbReference type="Pfam" id="PF13409">
    <property type="entry name" value="GST_N_2"/>
    <property type="match status" value="1"/>
</dbReference>
<protein>
    <submittedName>
        <fullName evidence="2">Glutathione S-transferase YfcF</fullName>
        <ecNumber evidence="2">2.5.1.18</ecNumber>
    </submittedName>
</protein>
<accession>A0A0M7A1K2</accession>
<dbReference type="PANTHER" id="PTHR42673">
    <property type="entry name" value="MALEYLACETOACETATE ISOMERASE"/>
    <property type="match status" value="1"/>
</dbReference>
<name>A0A0M7A1K2_9HYPH</name>